<dbReference type="GO" id="GO:0003676">
    <property type="term" value="F:nucleic acid binding"/>
    <property type="evidence" value="ECO:0007669"/>
    <property type="project" value="InterPro"/>
</dbReference>
<name>A0A8D4C1E2_9GAMM</name>
<dbReference type="InterPro" id="IPR002071">
    <property type="entry name" value="Thermonucl_AS"/>
</dbReference>
<protein>
    <submittedName>
        <fullName evidence="6 7">Nuclease</fullName>
    </submittedName>
</protein>
<feature type="chain" id="PRO_5034532417" evidence="4">
    <location>
        <begin position="29"/>
        <end position="263"/>
    </location>
</feature>
<dbReference type="PROSITE" id="PS50830">
    <property type="entry name" value="TNASE_3"/>
    <property type="match status" value="1"/>
</dbReference>
<dbReference type="GeneID" id="77258809"/>
<evidence type="ECO:0000256" key="1">
    <source>
        <dbReference type="ARBA" id="ARBA00022722"/>
    </source>
</evidence>
<dbReference type="InterPro" id="IPR035437">
    <property type="entry name" value="SNase_OB-fold_sf"/>
</dbReference>
<proteinExistence type="predicted"/>
<feature type="signal peptide" evidence="4">
    <location>
        <begin position="1"/>
        <end position="28"/>
    </location>
</feature>
<dbReference type="RefSeq" id="WP_043218289.1">
    <property type="nucleotide sequence ID" value="NZ_CP007511.1"/>
</dbReference>
<dbReference type="AlphaFoldDB" id="A0A8D4C1E2"/>
<evidence type="ECO:0000313" key="6">
    <source>
        <dbReference type="EMBL" id="AJE13985.1"/>
    </source>
</evidence>
<keyword evidence="9" id="KW-1185">Reference proteome</keyword>
<keyword evidence="3" id="KW-0378">Hydrolase</keyword>
<dbReference type="EMBL" id="CP007511">
    <property type="protein sequence ID" value="AJE13985.1"/>
    <property type="molecule type" value="Genomic_DNA"/>
</dbReference>
<evidence type="ECO:0000256" key="4">
    <source>
        <dbReference type="SAM" id="SignalP"/>
    </source>
</evidence>
<evidence type="ECO:0000313" key="8">
    <source>
        <dbReference type="Proteomes" id="UP000031271"/>
    </source>
</evidence>
<dbReference type="Proteomes" id="UP000031271">
    <property type="component" value="Chromosome"/>
</dbReference>
<sequence>MGFSERLRKASLVGAFFVSAALALPVHALCPAPQGLELQRVAQVIDGDTLRLDDGRSVRMIGLNTPERGRKGRSAEPFAEQATRKLRALVEASEGRVFVQPGAESHDRYGRLLAHVYDSRGGNLEAEQLLAGLGYFVAAYPNAALVACHRAAERQAREAHLGLWRQAKAQRPEAIRQGGFALIRGRVMRVERNRGGVWLELDGPMVLQVSPRQLAGFDVAALRRLEGRDVEVRGWVVDRQGRKAKRQARWLLRLTHPAMLEVR</sequence>
<dbReference type="PROSITE" id="PS01284">
    <property type="entry name" value="TNASE_2"/>
    <property type="match status" value="1"/>
</dbReference>
<evidence type="ECO:0000259" key="5">
    <source>
        <dbReference type="PROSITE" id="PS50830"/>
    </source>
</evidence>
<reference evidence="7 9" key="2">
    <citation type="submission" date="2016-10" db="EMBL/GenBank/DDBJ databases">
        <authorList>
            <person name="Varghese N."/>
            <person name="Submissions S."/>
        </authorList>
    </citation>
    <scope>NUCLEOTIDE SEQUENCE [LARGE SCALE GENOMIC DNA]</scope>
    <source>
        <strain evidence="7 9">DSM 6083</strain>
    </source>
</reference>
<keyword evidence="4" id="KW-0732">Signal</keyword>
<keyword evidence="2 7" id="KW-0255">Endonuclease</keyword>
<organism evidence="6 8">
    <name type="scientific">Stutzerimonas balearica DSM 6083</name>
    <dbReference type="NCBI Taxonomy" id="1123016"/>
    <lineage>
        <taxon>Bacteria</taxon>
        <taxon>Pseudomonadati</taxon>
        <taxon>Pseudomonadota</taxon>
        <taxon>Gammaproteobacteria</taxon>
        <taxon>Pseudomonadales</taxon>
        <taxon>Pseudomonadaceae</taxon>
        <taxon>Stutzerimonas</taxon>
    </lineage>
</organism>
<reference evidence="6 8" key="3">
    <citation type="journal article" name="Genome Announc.">
        <title>Complete Genome Sequence of Pseudomonas balearica DSM 6083T.</title>
        <authorList>
            <person name="Bennasar-Figueras A."/>
            <person name="Salva-Serra F."/>
            <person name="Jaen-Luchoro D."/>
            <person name="Segui C."/>
            <person name="Aliaga F."/>
            <person name="Busquets A."/>
            <person name="Gomila M."/>
            <person name="Moore E.R."/>
            <person name="Lalucat J."/>
        </authorList>
    </citation>
    <scope>NUCLEOTIDE SEQUENCE [LARGE SCALE GENOMIC DNA]</scope>
    <source>
        <strain evidence="8">DSM 6083</strain>
        <strain evidence="6">DSM6083</strain>
    </source>
</reference>
<evidence type="ECO:0000313" key="9">
    <source>
        <dbReference type="Proteomes" id="UP000182276"/>
    </source>
</evidence>
<gene>
    <name evidence="6" type="ORF">CL52_02585</name>
    <name evidence="7" type="ORF">SAMN05660875_101531</name>
</gene>
<dbReference type="Pfam" id="PF00565">
    <property type="entry name" value="SNase"/>
    <property type="match status" value="1"/>
</dbReference>
<dbReference type="GO" id="GO:0004519">
    <property type="term" value="F:endonuclease activity"/>
    <property type="evidence" value="ECO:0007669"/>
    <property type="project" value="UniProtKB-KW"/>
</dbReference>
<dbReference type="Proteomes" id="UP000182276">
    <property type="component" value="Unassembled WGS sequence"/>
</dbReference>
<dbReference type="PANTHER" id="PTHR12302:SF3">
    <property type="entry name" value="SERINE_THREONINE-PROTEIN KINASE 31"/>
    <property type="match status" value="1"/>
</dbReference>
<dbReference type="SUPFAM" id="SSF50199">
    <property type="entry name" value="Staphylococcal nuclease"/>
    <property type="match status" value="1"/>
</dbReference>
<evidence type="ECO:0000313" key="7">
    <source>
        <dbReference type="EMBL" id="SDM00815.1"/>
    </source>
</evidence>
<dbReference type="EMBL" id="FNHO01000001">
    <property type="protein sequence ID" value="SDM00815.1"/>
    <property type="molecule type" value="Genomic_DNA"/>
</dbReference>
<evidence type="ECO:0000256" key="2">
    <source>
        <dbReference type="ARBA" id="ARBA00022759"/>
    </source>
</evidence>
<dbReference type="SMART" id="SM00318">
    <property type="entry name" value="SNc"/>
    <property type="match status" value="1"/>
</dbReference>
<dbReference type="KEGG" id="pbm:CL52_02585"/>
<evidence type="ECO:0000256" key="3">
    <source>
        <dbReference type="ARBA" id="ARBA00022801"/>
    </source>
</evidence>
<accession>A0A8D4C1E2</accession>
<dbReference type="GO" id="GO:0016787">
    <property type="term" value="F:hydrolase activity"/>
    <property type="evidence" value="ECO:0007669"/>
    <property type="project" value="UniProtKB-KW"/>
</dbReference>
<dbReference type="PANTHER" id="PTHR12302">
    <property type="entry name" value="EBNA2 BINDING PROTEIN P100"/>
    <property type="match status" value="1"/>
</dbReference>
<dbReference type="InterPro" id="IPR016071">
    <property type="entry name" value="Staphylococal_nuclease_OB-fold"/>
</dbReference>
<feature type="domain" description="TNase-like" evidence="5">
    <location>
        <begin position="35"/>
        <end position="166"/>
    </location>
</feature>
<dbReference type="Gene3D" id="2.40.50.90">
    <property type="match status" value="1"/>
</dbReference>
<reference evidence="8" key="1">
    <citation type="submission" date="2014-03" db="EMBL/GenBank/DDBJ databases">
        <title>Complete genome of Pseudomonas balearica DSM 6083T, a sewage water isolate from an enrichment with 2-methylnaphthalene.</title>
        <authorList>
            <person name="Salva-Serra F."/>
            <person name="Jaen-Luchoro D."/>
            <person name="Busquets A."/>
            <person name="Pena A."/>
            <person name="Gomila M."/>
            <person name="Bosch R."/>
            <person name="Nogales B."/>
            <person name="Garcia-Valdes E."/>
            <person name="Lalucat J."/>
            <person name="Bennasar A."/>
        </authorList>
    </citation>
    <scope>NUCLEOTIDE SEQUENCE [LARGE SCALE GENOMIC DNA]</scope>
    <source>
        <strain evidence="8">DSM 6083</strain>
    </source>
</reference>
<keyword evidence="1" id="KW-0540">Nuclease</keyword>